<sequence>MDLGVATSGRLTREFSAVVIAGFGNEYCYVYSPSLALDLISDNRLVPLTRNNGSEPCPKALIPVANKPMIDYVLSWIEQAGVKGSCTSSRLILPSNTSSLLDVLLICPSIHRPMISHHVHSGLSTLHIDVQTYDESPESNTGTCTLLRHFASRISEDFILLPCDFIPPPSLSLSTILNKNRTESLSDGSVATVCWFAAPQPDKNSLVEDWGSIPPSVPIVWDDATETLLQVDTADDLDQNSEELELRMSLLSQYGYSLTYPRTKLSNRYQDSHVYVCRRSILDLLHEKKHFDSFREEFIPWLCKIQYQRTKREKYGHILNPITNVITQDVALKHSTLRAQKKVYSKSVLYQSNDADASSPFDPESTTDSSSLRVGLVLHPATAGFATRVNNIHSLLDINRRLLAETTYSLPTDSQSRSLIDPKAQISSDTMIGAFTQISERTTIKKSVIGKHCVIGKMARITGCVLLDHCVIEDGAKVDGCILGKNTKVGAKAELSRCVSQAGYEVGSGESFKNEKLDVSDWTAGGDDSEEDEEDDDDDGDEDEEESDDDDEGAAEDSD</sequence>
<keyword evidence="12" id="KW-1185">Reference proteome</keyword>
<evidence type="ECO:0000313" key="12">
    <source>
        <dbReference type="Proteomes" id="UP001176059"/>
    </source>
</evidence>
<evidence type="ECO:0000256" key="6">
    <source>
        <dbReference type="ARBA" id="ARBA00044196"/>
    </source>
</evidence>
<keyword evidence="4" id="KW-0396">Initiation factor</keyword>
<dbReference type="CDD" id="cd04652">
    <property type="entry name" value="LbH_eIF2B_gamma_C"/>
    <property type="match status" value="1"/>
</dbReference>
<comment type="subunit">
    <text evidence="8">Component of the translation initiation factor 2B (eIF2B) complex which is a heterodecamer of two sets of five different subunits: alpha, beta, gamma, delta and epsilon. Subunits alpha, beta and delta comprise a regulatory subcomplex and subunits epsilon and gamma comprise a catalytic subcomplex. Within the complex, the hexameric regulatory complex resides at the center, with the two heterodimeric catalytic subcomplexes bound on opposite sides.</text>
</comment>
<dbReference type="GO" id="GO:0002183">
    <property type="term" value="P:cytoplasmic translational initiation"/>
    <property type="evidence" value="ECO:0007669"/>
    <property type="project" value="TreeGrafter"/>
</dbReference>
<evidence type="ECO:0000256" key="3">
    <source>
        <dbReference type="ARBA" id="ARBA00022490"/>
    </source>
</evidence>
<dbReference type="InterPro" id="IPR056764">
    <property type="entry name" value="LbH_EIF2B3/5"/>
</dbReference>
<evidence type="ECO:0000256" key="7">
    <source>
        <dbReference type="ARBA" id="ARBA00044229"/>
    </source>
</evidence>
<feature type="region of interest" description="Disordered" evidence="9">
    <location>
        <begin position="515"/>
        <end position="559"/>
    </location>
</feature>
<gene>
    <name evidence="11" type="ORF">DFJ43DRAFT_1136418</name>
</gene>
<protein>
    <recommendedName>
        <fullName evidence="6">Translation initiation factor eIF2B subunit gamma</fullName>
    </recommendedName>
    <alternativeName>
        <fullName evidence="7">eIF2B GDP-GTP exchange factor subunit gamma</fullName>
    </alternativeName>
</protein>
<comment type="similarity">
    <text evidence="2">Belongs to the eIF-2B gamma/epsilon subunits family.</text>
</comment>
<evidence type="ECO:0000313" key="11">
    <source>
        <dbReference type="EMBL" id="KAJ3735823.1"/>
    </source>
</evidence>
<dbReference type="PANTHER" id="PTHR45989:SF1">
    <property type="entry name" value="TRANSLATION INITIATION FACTOR EIF-2B SUBUNIT GAMMA"/>
    <property type="match status" value="1"/>
</dbReference>
<name>A0AA38JRW4_9AGAR</name>
<dbReference type="GO" id="GO:0003743">
    <property type="term" value="F:translation initiation factor activity"/>
    <property type="evidence" value="ECO:0007669"/>
    <property type="project" value="UniProtKB-KW"/>
</dbReference>
<dbReference type="Gene3D" id="2.160.10.10">
    <property type="entry name" value="Hexapeptide repeat proteins"/>
    <property type="match status" value="1"/>
</dbReference>
<dbReference type="Gene3D" id="3.90.550.10">
    <property type="entry name" value="Spore Coat Polysaccharide Biosynthesis Protein SpsA, Chain A"/>
    <property type="match status" value="1"/>
</dbReference>
<feature type="domain" description="Ig-like" evidence="10">
    <location>
        <begin position="169"/>
        <end position="278"/>
    </location>
</feature>
<comment type="subcellular location">
    <subcellularLocation>
        <location evidence="1">Cytoplasm</location>
        <location evidence="1">Cytosol</location>
    </subcellularLocation>
</comment>
<dbReference type="PROSITE" id="PS50835">
    <property type="entry name" value="IG_LIKE"/>
    <property type="match status" value="1"/>
</dbReference>
<organism evidence="11 12">
    <name type="scientific">Lentinula guzmanii</name>
    <dbReference type="NCBI Taxonomy" id="2804957"/>
    <lineage>
        <taxon>Eukaryota</taxon>
        <taxon>Fungi</taxon>
        <taxon>Dikarya</taxon>
        <taxon>Basidiomycota</taxon>
        <taxon>Agaricomycotina</taxon>
        <taxon>Agaricomycetes</taxon>
        <taxon>Agaricomycetidae</taxon>
        <taxon>Agaricales</taxon>
        <taxon>Marasmiineae</taxon>
        <taxon>Omphalotaceae</taxon>
        <taxon>Lentinula</taxon>
    </lineage>
</organism>
<dbReference type="InterPro" id="IPR029044">
    <property type="entry name" value="Nucleotide-diphossugar_trans"/>
</dbReference>
<reference evidence="11" key="1">
    <citation type="submission" date="2022-08" db="EMBL/GenBank/DDBJ databases">
        <authorList>
            <consortium name="DOE Joint Genome Institute"/>
            <person name="Min B."/>
            <person name="Sierra-Patev S."/>
            <person name="Naranjo-Ortiz M."/>
            <person name="Looney B."/>
            <person name="Konkel Z."/>
            <person name="Slot J.C."/>
            <person name="Sakamoto Y."/>
            <person name="Steenwyk J.L."/>
            <person name="Rokas A."/>
            <person name="Carro J."/>
            <person name="Camarero S."/>
            <person name="Ferreira P."/>
            <person name="Molpeceres G."/>
            <person name="Ruiz-duenas F.J."/>
            <person name="Serrano A."/>
            <person name="Henrissat B."/>
            <person name="Drula E."/>
            <person name="Hughes K.W."/>
            <person name="Mata J.L."/>
            <person name="Ishikawa N.K."/>
            <person name="Vargas-Isla R."/>
            <person name="Ushijima S."/>
            <person name="Smith C.A."/>
            <person name="Ahrendt S."/>
            <person name="Andreopoulos W."/>
            <person name="He G."/>
            <person name="LaButti K."/>
            <person name="Lipzen A."/>
            <person name="Ng V."/>
            <person name="Riley R."/>
            <person name="Sandor L."/>
            <person name="Barry K."/>
            <person name="Martinez A.T."/>
            <person name="Xiao Y."/>
            <person name="Gibbons J.G."/>
            <person name="Terashima K."/>
            <person name="Hibbett D.S."/>
            <person name="Grigoriev I.V."/>
        </authorList>
    </citation>
    <scope>NUCLEOTIDE SEQUENCE</scope>
    <source>
        <strain evidence="11">ET3784</strain>
    </source>
</reference>
<evidence type="ECO:0000259" key="10">
    <source>
        <dbReference type="PROSITE" id="PS50835"/>
    </source>
</evidence>
<evidence type="ECO:0000256" key="8">
    <source>
        <dbReference type="ARBA" id="ARBA00046432"/>
    </source>
</evidence>
<dbReference type="GO" id="GO:0005851">
    <property type="term" value="C:eukaryotic translation initiation factor 2B complex"/>
    <property type="evidence" value="ECO:0007669"/>
    <property type="project" value="TreeGrafter"/>
</dbReference>
<evidence type="ECO:0000256" key="2">
    <source>
        <dbReference type="ARBA" id="ARBA00007878"/>
    </source>
</evidence>
<evidence type="ECO:0000256" key="5">
    <source>
        <dbReference type="ARBA" id="ARBA00022917"/>
    </source>
</evidence>
<feature type="compositionally biased region" description="Acidic residues" evidence="9">
    <location>
        <begin position="527"/>
        <end position="559"/>
    </location>
</feature>
<evidence type="ECO:0000256" key="1">
    <source>
        <dbReference type="ARBA" id="ARBA00004514"/>
    </source>
</evidence>
<dbReference type="InterPro" id="IPR007110">
    <property type="entry name" value="Ig-like_dom"/>
</dbReference>
<comment type="caution">
    <text evidence="11">The sequence shown here is derived from an EMBL/GenBank/DDBJ whole genome shotgun (WGS) entry which is preliminary data.</text>
</comment>
<dbReference type="PANTHER" id="PTHR45989">
    <property type="entry name" value="TRANSLATION INITIATION FACTOR EIF-2B SUBUNIT GAMMA"/>
    <property type="match status" value="1"/>
</dbReference>
<keyword evidence="3" id="KW-0963">Cytoplasm</keyword>
<dbReference type="InterPro" id="IPR051960">
    <property type="entry name" value="eIF2B_gamma"/>
</dbReference>
<dbReference type="GO" id="GO:0005085">
    <property type="term" value="F:guanyl-nucleotide exchange factor activity"/>
    <property type="evidence" value="ECO:0007669"/>
    <property type="project" value="TreeGrafter"/>
</dbReference>
<evidence type="ECO:0000256" key="4">
    <source>
        <dbReference type="ARBA" id="ARBA00022540"/>
    </source>
</evidence>
<reference evidence="11" key="2">
    <citation type="journal article" date="2023" name="Proc. Natl. Acad. Sci. U.S.A.">
        <title>A global phylogenomic analysis of the shiitake genus Lentinula.</title>
        <authorList>
            <person name="Sierra-Patev S."/>
            <person name="Min B."/>
            <person name="Naranjo-Ortiz M."/>
            <person name="Looney B."/>
            <person name="Konkel Z."/>
            <person name="Slot J.C."/>
            <person name="Sakamoto Y."/>
            <person name="Steenwyk J.L."/>
            <person name="Rokas A."/>
            <person name="Carro J."/>
            <person name="Camarero S."/>
            <person name="Ferreira P."/>
            <person name="Molpeceres G."/>
            <person name="Ruiz-Duenas F.J."/>
            <person name="Serrano A."/>
            <person name="Henrissat B."/>
            <person name="Drula E."/>
            <person name="Hughes K.W."/>
            <person name="Mata J.L."/>
            <person name="Ishikawa N.K."/>
            <person name="Vargas-Isla R."/>
            <person name="Ushijima S."/>
            <person name="Smith C.A."/>
            <person name="Donoghue J."/>
            <person name="Ahrendt S."/>
            <person name="Andreopoulos W."/>
            <person name="He G."/>
            <person name="LaButti K."/>
            <person name="Lipzen A."/>
            <person name="Ng V."/>
            <person name="Riley R."/>
            <person name="Sandor L."/>
            <person name="Barry K."/>
            <person name="Martinez A.T."/>
            <person name="Xiao Y."/>
            <person name="Gibbons J.G."/>
            <person name="Terashima K."/>
            <person name="Grigoriev I.V."/>
            <person name="Hibbett D."/>
        </authorList>
    </citation>
    <scope>NUCLEOTIDE SEQUENCE</scope>
    <source>
        <strain evidence="11">ET3784</strain>
    </source>
</reference>
<keyword evidence="5" id="KW-0648">Protein biosynthesis</keyword>
<dbReference type="AlphaFoldDB" id="A0AA38JRW4"/>
<dbReference type="Pfam" id="PF25084">
    <property type="entry name" value="LbH_EIF2B"/>
    <property type="match status" value="1"/>
</dbReference>
<evidence type="ECO:0000256" key="9">
    <source>
        <dbReference type="SAM" id="MobiDB-lite"/>
    </source>
</evidence>
<proteinExistence type="inferred from homology"/>
<dbReference type="Proteomes" id="UP001176059">
    <property type="component" value="Unassembled WGS sequence"/>
</dbReference>
<accession>A0AA38JRW4</accession>
<dbReference type="GO" id="GO:0005829">
    <property type="term" value="C:cytosol"/>
    <property type="evidence" value="ECO:0007669"/>
    <property type="project" value="UniProtKB-SubCell"/>
</dbReference>
<dbReference type="EMBL" id="JANVFO010000007">
    <property type="protein sequence ID" value="KAJ3735823.1"/>
    <property type="molecule type" value="Genomic_DNA"/>
</dbReference>
<dbReference type="SUPFAM" id="SSF53448">
    <property type="entry name" value="Nucleotide-diphospho-sugar transferases"/>
    <property type="match status" value="1"/>
</dbReference>